<feature type="transmembrane region" description="Helical" evidence="10">
    <location>
        <begin position="167"/>
        <end position="187"/>
    </location>
</feature>
<dbReference type="PANTHER" id="PTHR24246">
    <property type="entry name" value="OLFACTORY RECEPTOR AND ADENOSINE RECEPTOR"/>
    <property type="match status" value="1"/>
</dbReference>
<dbReference type="Gene3D" id="1.20.1070.10">
    <property type="entry name" value="Rhodopsin 7-helix transmembrane proteins"/>
    <property type="match status" value="1"/>
</dbReference>
<sequence length="353" mass="41297">MGGLDETFAEAMVVVMSLMSAIIIIINAGCIYIIQWSSVLRQKTASIFVYSILTLHLLQGCFVIPFYAAKKSKIDSIESKKFICDGFRFSYMITFYGACINVLLIGGDRLLAIRLMTSYKLVVTRRRAIIATISLWTYVLVLCLIPFVPPESEKFCRYNQQDEWTTFMLFFNTLLPYIFVIVSYMYITVKLDEIQQKTQAYNPVDGDNKPVKKRSRAISTFNLFVINKHKDKESEAERERTKNIRKVTKLTFMIILTYGLTWAPSIFYYILLKVAPSIFTEEYNTSPAESYVTFFIKFITFFDAIFTPIIYCYFHNDFRREFDKFWRKVLKKQDVAEIKDENSSHRPRSCTSW</sequence>
<dbReference type="GO" id="GO:0004930">
    <property type="term" value="F:G protein-coupled receptor activity"/>
    <property type="evidence" value="ECO:0007669"/>
    <property type="project" value="UniProtKB-KW"/>
</dbReference>
<dbReference type="SUPFAM" id="SSF81321">
    <property type="entry name" value="Family A G protein-coupled receptor-like"/>
    <property type="match status" value="1"/>
</dbReference>
<evidence type="ECO:0000256" key="5">
    <source>
        <dbReference type="ARBA" id="ARBA00023040"/>
    </source>
</evidence>
<dbReference type="PANTHER" id="PTHR24246:SF27">
    <property type="entry name" value="ADENOSINE RECEPTOR, ISOFORM A"/>
    <property type="match status" value="1"/>
</dbReference>
<keyword evidence="7" id="KW-0675">Receptor</keyword>
<dbReference type="InterPro" id="IPR000276">
    <property type="entry name" value="GPCR_Rhodpsn"/>
</dbReference>
<evidence type="ECO:0000256" key="10">
    <source>
        <dbReference type="SAM" id="Phobius"/>
    </source>
</evidence>
<evidence type="ECO:0000256" key="9">
    <source>
        <dbReference type="ARBA" id="ARBA00023224"/>
    </source>
</evidence>
<keyword evidence="13" id="KW-1185">Reference proteome</keyword>
<proteinExistence type="predicted"/>
<feature type="transmembrane region" description="Helical" evidence="10">
    <location>
        <begin position="128"/>
        <end position="147"/>
    </location>
</feature>
<evidence type="ECO:0000256" key="3">
    <source>
        <dbReference type="ARBA" id="ARBA00022692"/>
    </source>
</evidence>
<keyword evidence="5" id="KW-0297">G-protein coupled receptor</keyword>
<protein>
    <recommendedName>
        <fullName evidence="11">G-protein coupled receptors family 1 profile domain-containing protein</fullName>
    </recommendedName>
</protein>
<dbReference type="Proteomes" id="UP000594262">
    <property type="component" value="Unplaced"/>
</dbReference>
<dbReference type="CDD" id="cd00637">
    <property type="entry name" value="7tm_classA_rhodopsin-like"/>
    <property type="match status" value="1"/>
</dbReference>
<dbReference type="OrthoDB" id="10011551at2759"/>
<evidence type="ECO:0000313" key="13">
    <source>
        <dbReference type="Proteomes" id="UP000594262"/>
    </source>
</evidence>
<dbReference type="PROSITE" id="PS50262">
    <property type="entry name" value="G_PROTEIN_RECEP_F1_2"/>
    <property type="match status" value="1"/>
</dbReference>
<accession>A0A7M5X0D9</accession>
<keyword evidence="3 10" id="KW-0812">Transmembrane</keyword>
<dbReference type="EnsemblMetazoa" id="CLYHEMT015770.1">
    <property type="protein sequence ID" value="CLYHEMP015770.1"/>
    <property type="gene ID" value="CLYHEMG015770"/>
</dbReference>
<keyword evidence="8" id="KW-0325">Glycoprotein</keyword>
<evidence type="ECO:0000259" key="11">
    <source>
        <dbReference type="PROSITE" id="PS50262"/>
    </source>
</evidence>
<keyword evidence="4 10" id="KW-1133">Transmembrane helix</keyword>
<feature type="domain" description="G-protein coupled receptors family 1 profile" evidence="11">
    <location>
        <begin position="26"/>
        <end position="311"/>
    </location>
</feature>
<evidence type="ECO:0000256" key="4">
    <source>
        <dbReference type="ARBA" id="ARBA00022989"/>
    </source>
</evidence>
<feature type="transmembrane region" description="Helical" evidence="10">
    <location>
        <begin position="12"/>
        <end position="35"/>
    </location>
</feature>
<reference evidence="12" key="1">
    <citation type="submission" date="2021-01" db="UniProtKB">
        <authorList>
            <consortium name="EnsemblMetazoa"/>
        </authorList>
    </citation>
    <scope>IDENTIFICATION</scope>
</reference>
<evidence type="ECO:0000256" key="2">
    <source>
        <dbReference type="ARBA" id="ARBA00022475"/>
    </source>
</evidence>
<dbReference type="AlphaFoldDB" id="A0A7M5X0D9"/>
<evidence type="ECO:0000256" key="6">
    <source>
        <dbReference type="ARBA" id="ARBA00023136"/>
    </source>
</evidence>
<feature type="transmembrane region" description="Helical" evidence="10">
    <location>
        <begin position="47"/>
        <end position="69"/>
    </location>
</feature>
<feature type="transmembrane region" description="Helical" evidence="10">
    <location>
        <begin position="291"/>
        <end position="314"/>
    </location>
</feature>
<keyword evidence="9" id="KW-0807">Transducer</keyword>
<dbReference type="GO" id="GO:0005886">
    <property type="term" value="C:plasma membrane"/>
    <property type="evidence" value="ECO:0007669"/>
    <property type="project" value="UniProtKB-SubCell"/>
</dbReference>
<evidence type="ECO:0000313" key="12">
    <source>
        <dbReference type="EnsemblMetazoa" id="CLYHEMP015770.1"/>
    </source>
</evidence>
<keyword evidence="6 10" id="KW-0472">Membrane</keyword>
<evidence type="ECO:0000256" key="8">
    <source>
        <dbReference type="ARBA" id="ARBA00023180"/>
    </source>
</evidence>
<dbReference type="InterPro" id="IPR017452">
    <property type="entry name" value="GPCR_Rhodpsn_7TM"/>
</dbReference>
<evidence type="ECO:0000256" key="1">
    <source>
        <dbReference type="ARBA" id="ARBA00004651"/>
    </source>
</evidence>
<dbReference type="PRINTS" id="PR00237">
    <property type="entry name" value="GPCRRHODOPSN"/>
</dbReference>
<organism evidence="12 13">
    <name type="scientific">Clytia hemisphaerica</name>
    <dbReference type="NCBI Taxonomy" id="252671"/>
    <lineage>
        <taxon>Eukaryota</taxon>
        <taxon>Metazoa</taxon>
        <taxon>Cnidaria</taxon>
        <taxon>Hydrozoa</taxon>
        <taxon>Hydroidolina</taxon>
        <taxon>Leptothecata</taxon>
        <taxon>Obeliida</taxon>
        <taxon>Clytiidae</taxon>
        <taxon>Clytia</taxon>
    </lineage>
</organism>
<keyword evidence="2" id="KW-1003">Cell membrane</keyword>
<comment type="subcellular location">
    <subcellularLocation>
        <location evidence="1">Cell membrane</location>
        <topology evidence="1">Multi-pass membrane protein</topology>
    </subcellularLocation>
</comment>
<dbReference type="Pfam" id="PF00001">
    <property type="entry name" value="7tm_1"/>
    <property type="match status" value="1"/>
</dbReference>
<name>A0A7M5X0D9_9CNID</name>
<evidence type="ECO:0000256" key="7">
    <source>
        <dbReference type="ARBA" id="ARBA00023170"/>
    </source>
</evidence>
<feature type="transmembrane region" description="Helical" evidence="10">
    <location>
        <begin position="250"/>
        <end position="271"/>
    </location>
</feature>
<feature type="transmembrane region" description="Helical" evidence="10">
    <location>
        <begin position="89"/>
        <end position="107"/>
    </location>
</feature>